<reference evidence="3 4" key="1">
    <citation type="submission" date="2019-04" db="EMBL/GenBank/DDBJ databases">
        <authorList>
            <person name="Hwang J.C."/>
        </authorList>
    </citation>
    <scope>NUCLEOTIDE SEQUENCE [LARGE SCALE GENOMIC DNA]</scope>
    <source>
        <strain evidence="3 4">IMCC35002</strain>
    </source>
</reference>
<dbReference type="PANTHER" id="PTHR31793">
    <property type="entry name" value="4-HYDROXYBENZOYL-COA THIOESTERASE FAMILY MEMBER"/>
    <property type="match status" value="1"/>
</dbReference>
<dbReference type="InterPro" id="IPR029069">
    <property type="entry name" value="HotDog_dom_sf"/>
</dbReference>
<dbReference type="Proteomes" id="UP000305675">
    <property type="component" value="Unassembled WGS sequence"/>
</dbReference>
<evidence type="ECO:0000256" key="2">
    <source>
        <dbReference type="ARBA" id="ARBA00022801"/>
    </source>
</evidence>
<dbReference type="InterPro" id="IPR050563">
    <property type="entry name" value="4-hydroxybenzoyl-CoA_TE"/>
</dbReference>
<dbReference type="Gene3D" id="3.10.129.10">
    <property type="entry name" value="Hotdog Thioesterase"/>
    <property type="match status" value="1"/>
</dbReference>
<dbReference type="PIRSF" id="PIRSF003230">
    <property type="entry name" value="YbgC"/>
    <property type="match status" value="1"/>
</dbReference>
<dbReference type="AlphaFoldDB" id="A0A4U1BQC3"/>
<dbReference type="PANTHER" id="PTHR31793:SF40">
    <property type="entry name" value="ACYL-COA THIOESTER HYDROLASE, YBGC_YBAW FAMILY"/>
    <property type="match status" value="1"/>
</dbReference>
<dbReference type="OrthoDB" id="9799036at2"/>
<evidence type="ECO:0000313" key="3">
    <source>
        <dbReference type="EMBL" id="TKB56863.1"/>
    </source>
</evidence>
<keyword evidence="4" id="KW-1185">Reference proteome</keyword>
<gene>
    <name evidence="3" type="ORF">FCL42_05285</name>
</gene>
<name>A0A4U1BQC3_9GAMM</name>
<dbReference type="SUPFAM" id="SSF54637">
    <property type="entry name" value="Thioesterase/thiol ester dehydrase-isomerase"/>
    <property type="match status" value="1"/>
</dbReference>
<dbReference type="GO" id="GO:0047617">
    <property type="term" value="F:fatty acyl-CoA hydrolase activity"/>
    <property type="evidence" value="ECO:0007669"/>
    <property type="project" value="TreeGrafter"/>
</dbReference>
<comment type="similarity">
    <text evidence="1">Belongs to the 4-hydroxybenzoyl-CoA thioesterase family.</text>
</comment>
<accession>A0A4U1BQC3</accession>
<keyword evidence="2" id="KW-0378">Hydrolase</keyword>
<evidence type="ECO:0000313" key="4">
    <source>
        <dbReference type="Proteomes" id="UP000305675"/>
    </source>
</evidence>
<comment type="caution">
    <text evidence="3">The sequence shown here is derived from an EMBL/GenBank/DDBJ whole genome shotgun (WGS) entry which is preliminary data.</text>
</comment>
<dbReference type="RefSeq" id="WP_136862665.1">
    <property type="nucleotide sequence ID" value="NZ_SWCJ01000003.1"/>
</dbReference>
<dbReference type="InterPro" id="IPR006684">
    <property type="entry name" value="YbgC/YbaW"/>
</dbReference>
<dbReference type="CDD" id="cd00586">
    <property type="entry name" value="4HBT"/>
    <property type="match status" value="1"/>
</dbReference>
<evidence type="ECO:0000256" key="1">
    <source>
        <dbReference type="ARBA" id="ARBA00005953"/>
    </source>
</evidence>
<dbReference type="EMBL" id="SWCJ01000003">
    <property type="protein sequence ID" value="TKB56863.1"/>
    <property type="molecule type" value="Genomic_DNA"/>
</dbReference>
<sequence length="140" mass="16149">MEAFKRDFPIHTAINVAWGEMDALQHVNNVVYFRYFETARIDFFNQIGLMKTLKTQGIGPILAETKCRYKRPVVFPDTLWVGTKIGELGQDRFTMEYHIYSESQQSITTIGSADVVVFDFKNNCKSQIPAEIRSALLQYQ</sequence>
<proteinExistence type="inferred from homology"/>
<dbReference type="Pfam" id="PF13279">
    <property type="entry name" value="4HBT_2"/>
    <property type="match status" value="1"/>
</dbReference>
<organism evidence="3 4">
    <name type="scientific">Ferrimonas aestuarii</name>
    <dbReference type="NCBI Taxonomy" id="2569539"/>
    <lineage>
        <taxon>Bacteria</taxon>
        <taxon>Pseudomonadati</taxon>
        <taxon>Pseudomonadota</taxon>
        <taxon>Gammaproteobacteria</taxon>
        <taxon>Alteromonadales</taxon>
        <taxon>Ferrimonadaceae</taxon>
        <taxon>Ferrimonas</taxon>
    </lineage>
</organism>
<protein>
    <submittedName>
        <fullName evidence="3">Acyl-CoA thioesterase</fullName>
    </submittedName>
</protein>